<feature type="region of interest" description="Disordered" evidence="1">
    <location>
        <begin position="93"/>
        <end position="211"/>
    </location>
</feature>
<dbReference type="Proteomes" id="UP000054560">
    <property type="component" value="Unassembled WGS sequence"/>
</dbReference>
<dbReference type="EMBL" id="KQ241926">
    <property type="protein sequence ID" value="KNC82455.1"/>
    <property type="molecule type" value="Genomic_DNA"/>
</dbReference>
<feature type="non-terminal residue" evidence="2">
    <location>
        <position position="287"/>
    </location>
</feature>
<feature type="compositionally biased region" description="Polar residues" evidence="1">
    <location>
        <begin position="93"/>
        <end position="107"/>
    </location>
</feature>
<keyword evidence="3" id="KW-1185">Reference proteome</keyword>
<evidence type="ECO:0000313" key="3">
    <source>
        <dbReference type="Proteomes" id="UP000054560"/>
    </source>
</evidence>
<accession>A0A0L0G056</accession>
<feature type="compositionally biased region" description="Basic residues" evidence="1">
    <location>
        <begin position="152"/>
        <end position="161"/>
    </location>
</feature>
<gene>
    <name evidence="2" type="ORF">SARC_05270</name>
</gene>
<name>A0A0L0G056_9EUKA</name>
<reference evidence="2 3" key="1">
    <citation type="submission" date="2011-02" db="EMBL/GenBank/DDBJ databases">
        <title>The Genome Sequence of Sphaeroforma arctica JP610.</title>
        <authorList>
            <consortium name="The Broad Institute Genome Sequencing Platform"/>
            <person name="Russ C."/>
            <person name="Cuomo C."/>
            <person name="Young S.K."/>
            <person name="Zeng Q."/>
            <person name="Gargeya S."/>
            <person name="Alvarado L."/>
            <person name="Berlin A."/>
            <person name="Chapman S.B."/>
            <person name="Chen Z."/>
            <person name="Freedman E."/>
            <person name="Gellesch M."/>
            <person name="Goldberg J."/>
            <person name="Griggs A."/>
            <person name="Gujja S."/>
            <person name="Heilman E."/>
            <person name="Heiman D."/>
            <person name="Howarth C."/>
            <person name="Mehta T."/>
            <person name="Neiman D."/>
            <person name="Pearson M."/>
            <person name="Roberts A."/>
            <person name="Saif S."/>
            <person name="Shea T."/>
            <person name="Shenoy N."/>
            <person name="Sisk P."/>
            <person name="Stolte C."/>
            <person name="Sykes S."/>
            <person name="White J."/>
            <person name="Yandava C."/>
            <person name="Burger G."/>
            <person name="Gray M.W."/>
            <person name="Holland P.W.H."/>
            <person name="King N."/>
            <person name="Lang F.B.F."/>
            <person name="Roger A.J."/>
            <person name="Ruiz-Trillo I."/>
            <person name="Haas B."/>
            <person name="Nusbaum C."/>
            <person name="Birren B."/>
        </authorList>
    </citation>
    <scope>NUCLEOTIDE SEQUENCE [LARGE SCALE GENOMIC DNA]</scope>
    <source>
        <strain evidence="2 3">JP610</strain>
    </source>
</reference>
<proteinExistence type="predicted"/>
<dbReference type="RefSeq" id="XP_014156357.1">
    <property type="nucleotide sequence ID" value="XM_014300882.1"/>
</dbReference>
<feature type="region of interest" description="Disordered" evidence="1">
    <location>
        <begin position="254"/>
        <end position="287"/>
    </location>
</feature>
<evidence type="ECO:0000256" key="1">
    <source>
        <dbReference type="SAM" id="MobiDB-lite"/>
    </source>
</evidence>
<feature type="compositionally biased region" description="Polar residues" evidence="1">
    <location>
        <begin position="169"/>
        <end position="196"/>
    </location>
</feature>
<organism evidence="2 3">
    <name type="scientific">Sphaeroforma arctica JP610</name>
    <dbReference type="NCBI Taxonomy" id="667725"/>
    <lineage>
        <taxon>Eukaryota</taxon>
        <taxon>Ichthyosporea</taxon>
        <taxon>Ichthyophonida</taxon>
        <taxon>Sphaeroforma</taxon>
    </lineage>
</organism>
<dbReference type="GeneID" id="25905774"/>
<protein>
    <submittedName>
        <fullName evidence="2">Uncharacterized protein</fullName>
    </submittedName>
</protein>
<feature type="compositionally biased region" description="Polar residues" evidence="1">
    <location>
        <begin position="30"/>
        <end position="41"/>
    </location>
</feature>
<dbReference type="AlphaFoldDB" id="A0A0L0G056"/>
<feature type="region of interest" description="Disordered" evidence="1">
    <location>
        <begin position="1"/>
        <end position="62"/>
    </location>
</feature>
<feature type="compositionally biased region" description="Polar residues" evidence="1">
    <location>
        <begin position="49"/>
        <end position="59"/>
    </location>
</feature>
<evidence type="ECO:0000313" key="2">
    <source>
        <dbReference type="EMBL" id="KNC82455.1"/>
    </source>
</evidence>
<sequence length="287" mass="30942">MATHANYEAHMHPHPHPPSLEQDTYAPELGQTTDQHTTSAGPNEPENGQEGTHASNSGADQGAQIHTDKATSMLLAKPGEDVYKHIHTHDISSLSNDAHRNTQSRVNDSPHYNEDTHPTTSTLMSTHTHDGTLMGTHTDDDTNAQTDLQPHAHAHTHPHPHIHADSQVHTHTAVQPQAHSDTHTLPQTDIDINTQPDEPERHTNTSNVPMEYTTHTHGQQHNATPPQNNPHHTAMATSQANAQYAAMATAPLADAGDSAGGDGVSRRAENGQYAEAMTAPASSTAYQ</sequence>